<name>A0A6J7PNB2_9ZZZZ</name>
<organism evidence="1">
    <name type="scientific">freshwater metagenome</name>
    <dbReference type="NCBI Taxonomy" id="449393"/>
    <lineage>
        <taxon>unclassified sequences</taxon>
        <taxon>metagenomes</taxon>
        <taxon>ecological metagenomes</taxon>
    </lineage>
</organism>
<gene>
    <name evidence="1" type="ORF">UFOPK3967_01970</name>
</gene>
<dbReference type="AlphaFoldDB" id="A0A6J7PNB2"/>
<sequence>MFGTSRTMFTPGVAFGTMIMELPWYACTSGLVTTITMRKSAFDPCDVNHLWPLTTYSSPSSTALVRMRVGSDPATSGSVIE</sequence>
<protein>
    <submittedName>
        <fullName evidence="1">Unannotated protein</fullName>
    </submittedName>
</protein>
<accession>A0A6J7PNB2</accession>
<reference evidence="1" key="1">
    <citation type="submission" date="2020-05" db="EMBL/GenBank/DDBJ databases">
        <authorList>
            <person name="Chiriac C."/>
            <person name="Salcher M."/>
            <person name="Ghai R."/>
            <person name="Kavagutti S V."/>
        </authorList>
    </citation>
    <scope>NUCLEOTIDE SEQUENCE</scope>
</reference>
<proteinExistence type="predicted"/>
<dbReference type="EMBL" id="CAFBOS010000132">
    <property type="protein sequence ID" value="CAB5005975.1"/>
    <property type="molecule type" value="Genomic_DNA"/>
</dbReference>
<evidence type="ECO:0000313" key="1">
    <source>
        <dbReference type="EMBL" id="CAB5005975.1"/>
    </source>
</evidence>